<dbReference type="EMBL" id="PRCE01000171">
    <property type="protein sequence ID" value="RTJ97328.1"/>
    <property type="molecule type" value="Genomic_DNA"/>
</dbReference>
<dbReference type="Proteomes" id="UP000286791">
    <property type="component" value="Unassembled WGS sequence"/>
</dbReference>
<keyword evidence="1" id="KW-0808">Transferase</keyword>
<dbReference type="InterPro" id="IPR026591">
    <property type="entry name" value="Sirtuin_cat_small_dom_sf"/>
</dbReference>
<dbReference type="InterPro" id="IPR029035">
    <property type="entry name" value="DHS-like_NAD/FAD-binding_dom"/>
</dbReference>
<dbReference type="AlphaFoldDB" id="A0A431FV29"/>
<reference evidence="2" key="1">
    <citation type="journal article" date="2019" name="Appl. Environ. Microbiol.">
        <title>Population genetics and characterization of Campylobacter jejuni isolates in western jackdaws and game birds in Finland.</title>
        <authorList>
            <person name="Kovanen S."/>
            <person name="Rossi M."/>
            <person name="Pohja-Mykra M."/>
            <person name="Nieminen T."/>
            <person name="Raunio-Saarnisto M."/>
            <person name="Sauvala M."/>
            <person name="Fredriksson-Ahomaa M."/>
            <person name="Hanninen M.L."/>
            <person name="Kivisto R."/>
        </authorList>
    </citation>
    <scope>NUCLEOTIDE SEQUENCE [LARGE SCALE GENOMIC DNA]</scope>
    <source>
        <strain evidence="2">CB304</strain>
    </source>
</reference>
<protein>
    <submittedName>
        <fullName evidence="2">NAD-dependent deacetylase</fullName>
    </submittedName>
</protein>
<evidence type="ECO:0000313" key="2">
    <source>
        <dbReference type="EMBL" id="RTJ97328.1"/>
    </source>
</evidence>
<accession>A0A431FV29</accession>
<feature type="non-terminal residue" evidence="2">
    <location>
        <position position="29"/>
    </location>
</feature>
<proteinExistence type="predicted"/>
<name>A0A431FV29_CAMJU</name>
<dbReference type="SUPFAM" id="SSF52467">
    <property type="entry name" value="DHS-like NAD/FAD-binding domain"/>
    <property type="match status" value="1"/>
</dbReference>
<comment type="caution">
    <text evidence="2">The sequence shown here is derived from an EMBL/GenBank/DDBJ whole genome shotgun (WGS) entry which is preliminary data.</text>
</comment>
<organism evidence="2 3">
    <name type="scientific">Campylobacter jejuni</name>
    <dbReference type="NCBI Taxonomy" id="197"/>
    <lineage>
        <taxon>Bacteria</taxon>
        <taxon>Pseudomonadati</taxon>
        <taxon>Campylobacterota</taxon>
        <taxon>Epsilonproteobacteria</taxon>
        <taxon>Campylobacterales</taxon>
        <taxon>Campylobacteraceae</taxon>
        <taxon>Campylobacter</taxon>
    </lineage>
</organism>
<evidence type="ECO:0000313" key="3">
    <source>
        <dbReference type="Proteomes" id="UP000286791"/>
    </source>
</evidence>
<gene>
    <name evidence="2" type="ORF">C3H48_09785</name>
</gene>
<sequence length="29" mass="3151">MKRVMILSGAGLSAPSGLKTFRDNDGLWE</sequence>
<evidence type="ECO:0000256" key="1">
    <source>
        <dbReference type="ARBA" id="ARBA00022679"/>
    </source>
</evidence>
<dbReference type="Gene3D" id="3.30.1600.10">
    <property type="entry name" value="SIR2/SIRT2 'Small Domain"/>
    <property type="match status" value="1"/>
</dbReference>
<dbReference type="GO" id="GO:0016740">
    <property type="term" value="F:transferase activity"/>
    <property type="evidence" value="ECO:0007669"/>
    <property type="project" value="UniProtKB-KW"/>
</dbReference>
<dbReference type="Gene3D" id="3.40.50.1220">
    <property type="entry name" value="TPP-binding domain"/>
    <property type="match status" value="1"/>
</dbReference>